<dbReference type="eggNOG" id="ENOG50340CS">
    <property type="taxonomic scope" value="Bacteria"/>
</dbReference>
<organism evidence="2">
    <name type="scientific">Solibacter usitatus (strain Ellin6076)</name>
    <dbReference type="NCBI Taxonomy" id="234267"/>
    <lineage>
        <taxon>Bacteria</taxon>
        <taxon>Pseudomonadati</taxon>
        <taxon>Acidobacteriota</taxon>
        <taxon>Terriglobia</taxon>
        <taxon>Bryobacterales</taxon>
        <taxon>Solibacteraceae</taxon>
        <taxon>Candidatus Solibacter</taxon>
    </lineage>
</organism>
<evidence type="ECO:0000256" key="1">
    <source>
        <dbReference type="SAM" id="SignalP"/>
    </source>
</evidence>
<reference evidence="2" key="1">
    <citation type="submission" date="2006-10" db="EMBL/GenBank/DDBJ databases">
        <title>Complete sequence of Solibacter usitatus Ellin6076.</title>
        <authorList>
            <consortium name="US DOE Joint Genome Institute"/>
            <person name="Copeland A."/>
            <person name="Lucas S."/>
            <person name="Lapidus A."/>
            <person name="Barry K."/>
            <person name="Detter J.C."/>
            <person name="Glavina del Rio T."/>
            <person name="Hammon N."/>
            <person name="Israni S."/>
            <person name="Dalin E."/>
            <person name="Tice H."/>
            <person name="Pitluck S."/>
            <person name="Thompson L.S."/>
            <person name="Brettin T."/>
            <person name="Bruce D."/>
            <person name="Han C."/>
            <person name="Tapia R."/>
            <person name="Gilna P."/>
            <person name="Schmutz J."/>
            <person name="Larimer F."/>
            <person name="Land M."/>
            <person name="Hauser L."/>
            <person name="Kyrpides N."/>
            <person name="Mikhailova N."/>
            <person name="Janssen P.H."/>
            <person name="Kuske C.R."/>
            <person name="Richardson P."/>
        </authorList>
    </citation>
    <scope>NUCLEOTIDE SEQUENCE</scope>
    <source>
        <strain evidence="2">Ellin6076</strain>
    </source>
</reference>
<sequence length="451" mass="51268" precursor="true">MRTKTSLAVVFCCYCLTPGTAQTAQTSEDPVAVFTEHPRLFLRPQRIRLLKRERERASARWNQFETLVAGNAPMPQPGFAWALYYQVSGNAEYGKKAVEWSLTTAADLRQQALVFDWCQDLMSDAQRRDLSARMAKGIGDPSDTSIAAVRGRTLAAIALYDHTPQAPQRALEQIVHQWWDRRMLPALRGGKSVVGRDEAYPLWELLHAIRDNTNIDLRETVPRFFKDFPIEHLLTHYPATYEAPENQYRIGLTKSAGEPDLNAAALSRAAELEMVALDVNAAESQMLQGWLMHDHFMLRGTFGAPYEFLWANPYQPGLSYYHVPLIYHNNDFGRLFVRSSWDEDAEWFGYWDGNMQMFSQGHLTPLSAQLNAPPISLKEALLCFAQRARKFRVTLDEEEAVFILGLQPKRTYQVEIDDEEIFETQADAGGILELDVPRGKATGLRLKEVTP</sequence>
<feature type="chain" id="PRO_5004162488" evidence="1">
    <location>
        <begin position="24"/>
        <end position="451"/>
    </location>
</feature>
<dbReference type="AlphaFoldDB" id="Q01QW0"/>
<accession>Q01QW0</accession>
<dbReference type="EMBL" id="CP000473">
    <property type="protein sequence ID" value="ABJ87960.1"/>
    <property type="molecule type" value="Genomic_DNA"/>
</dbReference>
<feature type="signal peptide" evidence="1">
    <location>
        <begin position="1"/>
        <end position="23"/>
    </location>
</feature>
<dbReference type="Gene3D" id="1.50.10.100">
    <property type="entry name" value="Chondroitin AC/alginate lyase"/>
    <property type="match status" value="1"/>
</dbReference>
<name>Q01QW0_SOLUE</name>
<proteinExistence type="predicted"/>
<gene>
    <name evidence="2" type="ordered locus">Acid_7047</name>
</gene>
<dbReference type="InterPro" id="IPR008929">
    <property type="entry name" value="Chondroitin_lyas"/>
</dbReference>
<dbReference type="InParanoid" id="Q01QW0"/>
<dbReference type="HOGENOM" id="CLU_606765_0_0_0"/>
<protein>
    <submittedName>
        <fullName evidence="2">Uncharacterized protein</fullName>
    </submittedName>
</protein>
<dbReference type="KEGG" id="sus:Acid_7047"/>
<keyword evidence="1" id="KW-0732">Signal</keyword>
<evidence type="ECO:0000313" key="2">
    <source>
        <dbReference type="EMBL" id="ABJ87960.1"/>
    </source>
</evidence>
<dbReference type="OrthoDB" id="128882at2"/>